<reference evidence="4 5" key="1">
    <citation type="submission" date="2018-02" db="EMBL/GenBank/DDBJ databases">
        <title>Complete genome sequence of Streptomyces dengpaensis, the producer of angucyclines.</title>
        <authorList>
            <person name="Yumei L."/>
        </authorList>
    </citation>
    <scope>NUCLEOTIDE SEQUENCE [LARGE SCALE GENOMIC DNA]</scope>
    <source>
        <strain evidence="4 5">XZHG99</strain>
    </source>
</reference>
<name>A0ABM6SQ20_9ACTN</name>
<dbReference type="InterPro" id="IPR050498">
    <property type="entry name" value="Ycf3"/>
</dbReference>
<evidence type="ECO:0000313" key="4">
    <source>
        <dbReference type="EMBL" id="AVH56798.1"/>
    </source>
</evidence>
<evidence type="ECO:0000256" key="1">
    <source>
        <dbReference type="ARBA" id="ARBA00022737"/>
    </source>
</evidence>
<accession>A0ABM6SQ20</accession>
<dbReference type="SMART" id="SM00028">
    <property type="entry name" value="TPR"/>
    <property type="match status" value="4"/>
</dbReference>
<dbReference type="InterPro" id="IPR019734">
    <property type="entry name" value="TPR_rpt"/>
</dbReference>
<dbReference type="Pfam" id="PF13432">
    <property type="entry name" value="TPR_16"/>
    <property type="match status" value="1"/>
</dbReference>
<dbReference type="PROSITE" id="PS50005">
    <property type="entry name" value="TPR"/>
    <property type="match status" value="1"/>
</dbReference>
<dbReference type="SUPFAM" id="SSF48452">
    <property type="entry name" value="TPR-like"/>
    <property type="match status" value="1"/>
</dbReference>
<evidence type="ECO:0000256" key="3">
    <source>
        <dbReference type="PROSITE-ProRule" id="PRU00339"/>
    </source>
</evidence>
<dbReference type="EMBL" id="CP026652">
    <property type="protein sequence ID" value="AVH56798.1"/>
    <property type="molecule type" value="Genomic_DNA"/>
</dbReference>
<dbReference type="Gene3D" id="1.25.40.10">
    <property type="entry name" value="Tetratricopeptide repeat domain"/>
    <property type="match status" value="2"/>
</dbReference>
<keyword evidence="2 3" id="KW-0802">TPR repeat</keyword>
<sequence length="200" mass="22040">MRCDKMTRRRLWAGLVATATVATGVTVWALQSPSSVLSESKSASVTRNSKPAEALLQSALQRQTHQDSLGAARDYRRVLELDPENKLAWYGLGAIEQQNGRTADARAAYEKALETDPKFMSALYSEALLLRSSDPDRAIELLKRAVAADPKATAIQVELGNLLAEQHRKGEAEDVFRHAVAVDHQILSQVPEEFRSSVSR</sequence>
<dbReference type="Pfam" id="PF14559">
    <property type="entry name" value="TPR_19"/>
    <property type="match status" value="1"/>
</dbReference>
<dbReference type="Proteomes" id="UP000238413">
    <property type="component" value="Chromosome"/>
</dbReference>
<evidence type="ECO:0000256" key="2">
    <source>
        <dbReference type="ARBA" id="ARBA00022803"/>
    </source>
</evidence>
<organism evidence="4 5">
    <name type="scientific">Streptomyces dengpaensis</name>
    <dbReference type="NCBI Taxonomy" id="2049881"/>
    <lineage>
        <taxon>Bacteria</taxon>
        <taxon>Bacillati</taxon>
        <taxon>Actinomycetota</taxon>
        <taxon>Actinomycetes</taxon>
        <taxon>Kitasatosporales</taxon>
        <taxon>Streptomycetaceae</taxon>
        <taxon>Streptomyces</taxon>
    </lineage>
</organism>
<dbReference type="InterPro" id="IPR011990">
    <property type="entry name" value="TPR-like_helical_dom_sf"/>
</dbReference>
<gene>
    <name evidence="4" type="ORF">C4B68_14555</name>
</gene>
<proteinExistence type="predicted"/>
<keyword evidence="5" id="KW-1185">Reference proteome</keyword>
<keyword evidence="1" id="KW-0677">Repeat</keyword>
<dbReference type="PANTHER" id="PTHR44858">
    <property type="entry name" value="TETRATRICOPEPTIDE REPEAT PROTEIN 6"/>
    <property type="match status" value="1"/>
</dbReference>
<feature type="repeat" description="TPR" evidence="3">
    <location>
        <begin position="86"/>
        <end position="119"/>
    </location>
</feature>
<protein>
    <submittedName>
        <fullName evidence="4">Tetratricopeptide repeat protein</fullName>
    </submittedName>
</protein>
<dbReference type="PANTHER" id="PTHR44858:SF1">
    <property type="entry name" value="UDP-N-ACETYLGLUCOSAMINE--PEPTIDE N-ACETYLGLUCOSAMINYLTRANSFERASE SPINDLY-RELATED"/>
    <property type="match status" value="1"/>
</dbReference>
<evidence type="ECO:0000313" key="5">
    <source>
        <dbReference type="Proteomes" id="UP000238413"/>
    </source>
</evidence>